<dbReference type="EMBL" id="CP010992">
    <property type="protein sequence ID" value="AMO21404.1"/>
    <property type="molecule type" value="Genomic_DNA"/>
</dbReference>
<accession>A0AAI8CJH8</accession>
<evidence type="ECO:0000313" key="1">
    <source>
        <dbReference type="EMBL" id="AMO21404.1"/>
    </source>
</evidence>
<gene>
    <name evidence="1" type="ORF">UN65_02860</name>
</gene>
<dbReference type="Proteomes" id="UP000304840">
    <property type="component" value="Chromosome"/>
</dbReference>
<reference evidence="1 2" key="2">
    <citation type="submission" date="2019-05" db="EMBL/GenBank/DDBJ databases">
        <authorList>
            <person name="Ravantti J.J."/>
        </authorList>
    </citation>
    <scope>NUCLEOTIDE SEQUENCE [LARGE SCALE GENOMIC DNA]</scope>
    <source>
        <strain evidence="1 2">B185</strain>
    </source>
</reference>
<proteinExistence type="predicted"/>
<dbReference type="RefSeq" id="WP_138425856.1">
    <property type="nucleotide sequence ID" value="NZ_CP054507.1"/>
</dbReference>
<protein>
    <submittedName>
        <fullName evidence="1">Uncharacterized protein</fullName>
    </submittedName>
</protein>
<organism evidence="1 2">
    <name type="scientific">Flavobacterium columnare</name>
    <dbReference type="NCBI Taxonomy" id="996"/>
    <lineage>
        <taxon>Bacteria</taxon>
        <taxon>Pseudomonadati</taxon>
        <taxon>Bacteroidota</taxon>
        <taxon>Flavobacteriia</taxon>
        <taxon>Flavobacteriales</taxon>
        <taxon>Flavobacteriaceae</taxon>
        <taxon>Flavobacterium</taxon>
    </lineage>
</organism>
<name>A0AAI8CJH8_9FLAO</name>
<reference evidence="2" key="1">
    <citation type="submission" date="2016-03" db="EMBL/GenBank/DDBJ databases">
        <title>Flavobacterium columnare strain B185, complete genome.</title>
        <authorList>
            <person name="Sundberg L.-R."/>
            <person name="Papponen P."/>
            <person name="Laanto E."/>
        </authorList>
    </citation>
    <scope>NUCLEOTIDE SEQUENCE [LARGE SCALE GENOMIC DNA]</scope>
    <source>
        <strain evidence="2">B185</strain>
    </source>
</reference>
<dbReference type="AlphaFoldDB" id="A0AAI8CJH8"/>
<evidence type="ECO:0000313" key="2">
    <source>
        <dbReference type="Proteomes" id="UP000304840"/>
    </source>
</evidence>
<sequence length="77" mass="8965">MANSRANGVQRNKLLRYQAAVETYLTHKTDDIPFAVVWRKYVYPKHFISKGTLYTALSTPITKQLKEIDNQMTLDFD</sequence>